<proteinExistence type="predicted"/>
<dbReference type="AlphaFoldDB" id="A0A7W6ZV62"/>
<name>A0A7W6ZV62_9HYPH</name>
<organism evidence="2 3">
    <name type="scientific">Rhizobium leucaenae</name>
    <dbReference type="NCBI Taxonomy" id="29450"/>
    <lineage>
        <taxon>Bacteria</taxon>
        <taxon>Pseudomonadati</taxon>
        <taxon>Pseudomonadota</taxon>
        <taxon>Alphaproteobacteria</taxon>
        <taxon>Hyphomicrobiales</taxon>
        <taxon>Rhizobiaceae</taxon>
        <taxon>Rhizobium/Agrobacterium group</taxon>
        <taxon>Rhizobium</taxon>
    </lineage>
</organism>
<feature type="compositionally biased region" description="Acidic residues" evidence="1">
    <location>
        <begin position="199"/>
        <end position="209"/>
    </location>
</feature>
<feature type="region of interest" description="Disordered" evidence="1">
    <location>
        <begin position="180"/>
        <end position="223"/>
    </location>
</feature>
<keyword evidence="3" id="KW-1185">Reference proteome</keyword>
<comment type="caution">
    <text evidence="2">The sequence shown here is derived from an EMBL/GenBank/DDBJ whole genome shotgun (WGS) entry which is preliminary data.</text>
</comment>
<sequence length="223" mass="25529">MNEDSKRRERRRRTCIDEMRRDLARRRERRSDPATKTLLQLLTLLSAALALAQPSEPVFDVALRPRLRTRYDPPPGYTLGRDAWARERGLDPQPDAVLATSETPTPRLRPALKSWRRLVHELGSPSPRRREEARLALERRLPSVVHEWLRKQSASDDRSQLRVLGIGAGPAELVQRALTAARVESIREQEPPPSPTPEMEPDVEDDVEEEAGRVPAGSRRRRQ</sequence>
<evidence type="ECO:0000313" key="2">
    <source>
        <dbReference type="EMBL" id="MBB4569239.1"/>
    </source>
</evidence>
<dbReference type="RefSeq" id="WP_154668596.1">
    <property type="nucleotide sequence ID" value="NZ_JACIIG010000007.1"/>
</dbReference>
<protein>
    <submittedName>
        <fullName evidence="2">Uncharacterized protein</fullName>
    </submittedName>
</protein>
<accession>A0A7W6ZV62</accession>
<evidence type="ECO:0000313" key="3">
    <source>
        <dbReference type="Proteomes" id="UP000543836"/>
    </source>
</evidence>
<reference evidence="2 3" key="1">
    <citation type="submission" date="2020-08" db="EMBL/GenBank/DDBJ databases">
        <title>Genomic Encyclopedia of Type Strains, Phase IV (KMG-V): Genome sequencing to study the core and pangenomes of soil and plant-associated prokaryotes.</title>
        <authorList>
            <person name="Whitman W."/>
        </authorList>
    </citation>
    <scope>NUCLEOTIDE SEQUENCE [LARGE SCALE GENOMIC DNA]</scope>
    <source>
        <strain evidence="2 3">SEMIA 492</strain>
    </source>
</reference>
<gene>
    <name evidence="2" type="ORF">GGE60_003358</name>
</gene>
<evidence type="ECO:0000256" key="1">
    <source>
        <dbReference type="SAM" id="MobiDB-lite"/>
    </source>
</evidence>
<dbReference type="OrthoDB" id="8404444at2"/>
<dbReference type="EMBL" id="JACIIG010000007">
    <property type="protein sequence ID" value="MBB4569239.1"/>
    <property type="molecule type" value="Genomic_DNA"/>
</dbReference>
<dbReference type="Proteomes" id="UP000543836">
    <property type="component" value="Unassembled WGS sequence"/>
</dbReference>